<feature type="compositionally biased region" description="Basic and acidic residues" evidence="4">
    <location>
        <begin position="1"/>
        <end position="11"/>
    </location>
</feature>
<sequence>MVEVKKEENGLDRQQQGGKAGSLEPEQFRKLFIGGLSLNTTDESLHAFYAQYGVLVDCIVMRDAQTKRSRGFGFVSFQSADEVDAAMTARPHTIDGKVVDPKRAVPREQSAKAESNVSTKRLYVSGVRDEHDEETFLRYFTDFGPVAKVEIIQDKNTNKARGFAFVTFDDYDPVDKCVLLKSHMIGGYRCDVKKALSREEMQKAQQHDRDRMERGMRSRGFRVQQRLDKMVEENGLDRQQQGGKAGSLEPEQFRKLFIGGLSLNTTDESLHAFYAQYGVLVDCIVMRDAQTKRSRGFGFVSFQSADEVDAAMTARPHTIDGKVVDPKRAVPREQSAKAESNVSTKRLYVSGVRDEHDEETFLRYFTDFGPVAKVEIIQDKNTNKARGFAFVTFDDYDPVDKCVLLKSHMIGGYRCDVKKALSREEMQKAQQHDRDRMERGMRSRGGPPQHGRGGDYGPPPPGYGQYGGGYGAPQPAWGPPPPQWGPPAAASWGGGAQAPVGGPLPAAGAAAAEQGQWGAAAQGWGQQGGAAWGQQAGAGSWGGGSAAGGGPVASGSYGDKPQQDTHGGAWGQSSAAVPGGVPPPQQQQPWGAGRY</sequence>
<keyword evidence="1" id="KW-0677">Repeat</keyword>
<evidence type="ECO:0000313" key="6">
    <source>
        <dbReference type="Proteomes" id="UP000050741"/>
    </source>
</evidence>
<evidence type="ECO:0000256" key="3">
    <source>
        <dbReference type="PROSITE-ProRule" id="PRU00176"/>
    </source>
</evidence>
<feature type="domain" description="RRM" evidence="5">
    <location>
        <begin position="254"/>
        <end position="337"/>
    </location>
</feature>
<feature type="region of interest" description="Disordered" evidence="4">
    <location>
        <begin position="1"/>
        <end position="22"/>
    </location>
</feature>
<dbReference type="PROSITE" id="PS50102">
    <property type="entry name" value="RRM"/>
    <property type="match status" value="4"/>
</dbReference>
<organism evidence="6 7">
    <name type="scientific">Globodera pallida</name>
    <name type="common">Potato cyst nematode worm</name>
    <name type="synonym">Heterodera pallida</name>
    <dbReference type="NCBI Taxonomy" id="36090"/>
    <lineage>
        <taxon>Eukaryota</taxon>
        <taxon>Metazoa</taxon>
        <taxon>Ecdysozoa</taxon>
        <taxon>Nematoda</taxon>
        <taxon>Chromadorea</taxon>
        <taxon>Rhabditida</taxon>
        <taxon>Tylenchina</taxon>
        <taxon>Tylenchomorpha</taxon>
        <taxon>Tylenchoidea</taxon>
        <taxon>Heteroderidae</taxon>
        <taxon>Heteroderinae</taxon>
        <taxon>Globodera</taxon>
    </lineage>
</organism>
<dbReference type="FunFam" id="3.30.70.330:FF:000040">
    <property type="entry name" value="Heterogeneous nuclear ribonucleoprotein A2/B1"/>
    <property type="match status" value="2"/>
</dbReference>
<keyword evidence="6" id="KW-1185">Reference proteome</keyword>
<feature type="domain" description="RRM" evidence="5">
    <location>
        <begin position="29"/>
        <end position="112"/>
    </location>
</feature>
<evidence type="ECO:0000313" key="7">
    <source>
        <dbReference type="WBParaSite" id="GPLIN_000675500"/>
    </source>
</evidence>
<reference evidence="6" key="1">
    <citation type="submission" date="2014-05" db="EMBL/GenBank/DDBJ databases">
        <title>The genome and life-stage specific transcriptomes of Globodera pallida elucidate key aspects of plant parasitism by a cyst nematode.</title>
        <authorList>
            <person name="Cotton J.A."/>
            <person name="Lilley C.J."/>
            <person name="Jones L.M."/>
            <person name="Kikuchi T."/>
            <person name="Reid A.J."/>
            <person name="Thorpe P."/>
            <person name="Tsai I.J."/>
            <person name="Beasley H."/>
            <person name="Blok V."/>
            <person name="Cock P.J.A."/>
            <person name="Van den Akker S.E."/>
            <person name="Holroyd N."/>
            <person name="Hunt M."/>
            <person name="Mantelin S."/>
            <person name="Naghra H."/>
            <person name="Pain A."/>
            <person name="Palomares-Rius J.E."/>
            <person name="Zarowiecki M."/>
            <person name="Berriman M."/>
            <person name="Jones J.T."/>
            <person name="Urwin P.E."/>
        </authorList>
    </citation>
    <scope>NUCLEOTIDE SEQUENCE [LARGE SCALE GENOMIC DNA]</scope>
    <source>
        <strain evidence="6">Lindley</strain>
    </source>
</reference>
<dbReference type="GO" id="GO:0098687">
    <property type="term" value="C:chromosomal region"/>
    <property type="evidence" value="ECO:0007669"/>
    <property type="project" value="UniProtKB-ARBA"/>
</dbReference>
<feature type="compositionally biased region" description="Basic and acidic residues" evidence="4">
    <location>
        <begin position="424"/>
        <end position="441"/>
    </location>
</feature>
<proteinExistence type="predicted"/>
<evidence type="ECO:0000256" key="4">
    <source>
        <dbReference type="SAM" id="MobiDB-lite"/>
    </source>
</evidence>
<feature type="compositionally biased region" description="Low complexity" evidence="4">
    <location>
        <begin position="486"/>
        <end position="524"/>
    </location>
</feature>
<dbReference type="Gene3D" id="3.30.70.330">
    <property type="match status" value="4"/>
</dbReference>
<protein>
    <submittedName>
        <fullName evidence="7">Polyadenylate-binding protein</fullName>
    </submittedName>
</protein>
<dbReference type="GO" id="GO:0000398">
    <property type="term" value="P:mRNA splicing, via spliceosome"/>
    <property type="evidence" value="ECO:0007669"/>
    <property type="project" value="TreeGrafter"/>
</dbReference>
<keyword evidence="2 3" id="KW-0694">RNA-binding</keyword>
<dbReference type="InterPro" id="IPR000504">
    <property type="entry name" value="RRM_dom"/>
</dbReference>
<dbReference type="SUPFAM" id="SSF54928">
    <property type="entry name" value="RNA-binding domain, RBD"/>
    <property type="match status" value="4"/>
</dbReference>
<dbReference type="PANTHER" id="PTHR48026">
    <property type="entry name" value="HOMOLOGOUS TO DROSOPHILA SQD (SQUID) PROTEIN"/>
    <property type="match status" value="1"/>
</dbReference>
<evidence type="ECO:0000259" key="5">
    <source>
        <dbReference type="PROSITE" id="PS50102"/>
    </source>
</evidence>
<dbReference type="GO" id="GO:0003730">
    <property type="term" value="F:mRNA 3'-UTR binding"/>
    <property type="evidence" value="ECO:0007669"/>
    <property type="project" value="TreeGrafter"/>
</dbReference>
<dbReference type="Pfam" id="PF00076">
    <property type="entry name" value="RRM_1"/>
    <property type="match status" value="4"/>
</dbReference>
<feature type="compositionally biased region" description="Gly residues" evidence="4">
    <location>
        <begin position="539"/>
        <end position="552"/>
    </location>
</feature>
<feature type="domain" description="RRM" evidence="5">
    <location>
        <begin position="120"/>
        <end position="197"/>
    </location>
</feature>
<dbReference type="InterPro" id="IPR012677">
    <property type="entry name" value="Nucleotide-bd_a/b_plait_sf"/>
</dbReference>
<dbReference type="AlphaFoldDB" id="A0A183C1L1"/>
<dbReference type="InterPro" id="IPR035979">
    <property type="entry name" value="RBD_domain_sf"/>
</dbReference>
<name>A0A183C1L1_GLOPA</name>
<dbReference type="PANTHER" id="PTHR48026:SF14">
    <property type="entry name" value="HETEROGENEOUS NUCLEAR RIBONUCLEOPROTEIN A1"/>
    <property type="match status" value="1"/>
</dbReference>
<feature type="compositionally biased region" description="Pro residues" evidence="4">
    <location>
        <begin position="476"/>
        <end position="485"/>
    </location>
</feature>
<reference evidence="7" key="2">
    <citation type="submission" date="2016-06" db="UniProtKB">
        <authorList>
            <consortium name="WormBaseParasite"/>
        </authorList>
    </citation>
    <scope>IDENTIFICATION</scope>
</reference>
<dbReference type="Proteomes" id="UP000050741">
    <property type="component" value="Unassembled WGS sequence"/>
</dbReference>
<evidence type="ECO:0000256" key="2">
    <source>
        <dbReference type="ARBA" id="ARBA00022884"/>
    </source>
</evidence>
<dbReference type="WBParaSite" id="GPLIN_000675500">
    <property type="protein sequence ID" value="GPLIN_000675500"/>
    <property type="gene ID" value="GPLIN_000675500"/>
</dbReference>
<feature type="domain" description="RRM" evidence="5">
    <location>
        <begin position="345"/>
        <end position="422"/>
    </location>
</feature>
<dbReference type="SMART" id="SM00360">
    <property type="entry name" value="RRM"/>
    <property type="match status" value="4"/>
</dbReference>
<dbReference type="FunFam" id="3.30.70.330:FF:000860">
    <property type="entry name" value="Heterogeneous nuclear ribonucleoprotein A1"/>
    <property type="match status" value="1"/>
</dbReference>
<dbReference type="GO" id="GO:0071013">
    <property type="term" value="C:catalytic step 2 spliceosome"/>
    <property type="evidence" value="ECO:0007669"/>
    <property type="project" value="TreeGrafter"/>
</dbReference>
<evidence type="ECO:0000256" key="1">
    <source>
        <dbReference type="ARBA" id="ARBA00022737"/>
    </source>
</evidence>
<accession>A0A183C1L1</accession>
<feature type="region of interest" description="Disordered" evidence="4">
    <location>
        <begin position="424"/>
        <end position="595"/>
    </location>
</feature>